<keyword evidence="2" id="KW-1185">Reference proteome</keyword>
<protein>
    <submittedName>
        <fullName evidence="1">Uncharacterized protein</fullName>
    </submittedName>
</protein>
<name>A0A6A5WR41_9PLEO</name>
<gene>
    <name evidence="1" type="ORF">P154DRAFT_207664</name>
</gene>
<dbReference type="EMBL" id="ML977591">
    <property type="protein sequence ID" value="KAF2000056.1"/>
    <property type="molecule type" value="Genomic_DNA"/>
</dbReference>
<accession>A0A6A5WR41</accession>
<organism evidence="1 2">
    <name type="scientific">Amniculicola lignicola CBS 123094</name>
    <dbReference type="NCBI Taxonomy" id="1392246"/>
    <lineage>
        <taxon>Eukaryota</taxon>
        <taxon>Fungi</taxon>
        <taxon>Dikarya</taxon>
        <taxon>Ascomycota</taxon>
        <taxon>Pezizomycotina</taxon>
        <taxon>Dothideomycetes</taxon>
        <taxon>Pleosporomycetidae</taxon>
        <taxon>Pleosporales</taxon>
        <taxon>Amniculicolaceae</taxon>
        <taxon>Amniculicola</taxon>
    </lineage>
</organism>
<sequence>MQRPSRTICTPYSFIYVSWLFPHYPAAPLTPPHIALSSICAGSFDEFTTGRFAYSGEPPCTEAQRSSRTLEDRLILPPRHHPSHGGHGCLGRRSFCCMCDIFPIFEGALVSACGTFGKPSKESLREHLQAAAILPFSSGFELLLPASLTLVAR</sequence>
<dbReference type="Proteomes" id="UP000799779">
    <property type="component" value="Unassembled WGS sequence"/>
</dbReference>
<evidence type="ECO:0000313" key="2">
    <source>
        <dbReference type="Proteomes" id="UP000799779"/>
    </source>
</evidence>
<reference evidence="1" key="1">
    <citation type="journal article" date="2020" name="Stud. Mycol.">
        <title>101 Dothideomycetes genomes: a test case for predicting lifestyles and emergence of pathogens.</title>
        <authorList>
            <person name="Haridas S."/>
            <person name="Albert R."/>
            <person name="Binder M."/>
            <person name="Bloem J."/>
            <person name="Labutti K."/>
            <person name="Salamov A."/>
            <person name="Andreopoulos B."/>
            <person name="Baker S."/>
            <person name="Barry K."/>
            <person name="Bills G."/>
            <person name="Bluhm B."/>
            <person name="Cannon C."/>
            <person name="Castanera R."/>
            <person name="Culley D."/>
            <person name="Daum C."/>
            <person name="Ezra D."/>
            <person name="Gonzalez J."/>
            <person name="Henrissat B."/>
            <person name="Kuo A."/>
            <person name="Liang C."/>
            <person name="Lipzen A."/>
            <person name="Lutzoni F."/>
            <person name="Magnuson J."/>
            <person name="Mondo S."/>
            <person name="Nolan M."/>
            <person name="Ohm R."/>
            <person name="Pangilinan J."/>
            <person name="Park H.-J."/>
            <person name="Ramirez L."/>
            <person name="Alfaro M."/>
            <person name="Sun H."/>
            <person name="Tritt A."/>
            <person name="Yoshinaga Y."/>
            <person name="Zwiers L.-H."/>
            <person name="Turgeon B."/>
            <person name="Goodwin S."/>
            <person name="Spatafora J."/>
            <person name="Crous P."/>
            <person name="Grigoriev I."/>
        </authorList>
    </citation>
    <scope>NUCLEOTIDE SEQUENCE</scope>
    <source>
        <strain evidence="1">CBS 123094</strain>
    </source>
</reference>
<proteinExistence type="predicted"/>
<evidence type="ECO:0000313" key="1">
    <source>
        <dbReference type="EMBL" id="KAF2000056.1"/>
    </source>
</evidence>
<dbReference type="AlphaFoldDB" id="A0A6A5WR41"/>